<reference evidence="2 4" key="3">
    <citation type="submission" date="2019-08" db="EMBL/GenBank/DDBJ databases">
        <authorList>
            <person name="Kuhnert P."/>
        </authorList>
    </citation>
    <scope>NUCLEOTIDE SEQUENCE [LARGE SCALE GENOMIC DNA]</scope>
    <source>
        <strain evidence="2 4">B36.5</strain>
    </source>
</reference>
<evidence type="ECO:0000313" key="2">
    <source>
        <dbReference type="EMBL" id="QEJ98507.1"/>
    </source>
</evidence>
<dbReference type="EMBL" id="CP042817">
    <property type="protein sequence ID" value="QEJ98507.1"/>
    <property type="molecule type" value="Genomic_DNA"/>
</dbReference>
<dbReference type="RefSeq" id="WP_039943356.1">
    <property type="nucleotide sequence ID" value="NZ_CDNC01000001.1"/>
</dbReference>
<gene>
    <name evidence="2" type="ORF">FUT82_11210</name>
    <name evidence="1" type="ORF">TPHV1_10306</name>
</gene>
<dbReference type="AlphaFoldDB" id="A0A0B7GQC8"/>
<organism evidence="1 3">
    <name type="scientific">Treponema phagedenis</name>
    <dbReference type="NCBI Taxonomy" id="162"/>
    <lineage>
        <taxon>Bacteria</taxon>
        <taxon>Pseudomonadati</taxon>
        <taxon>Spirochaetota</taxon>
        <taxon>Spirochaetia</taxon>
        <taxon>Spirochaetales</taxon>
        <taxon>Treponemataceae</taxon>
        <taxon>Treponema</taxon>
    </lineage>
</organism>
<dbReference type="EMBL" id="CDNC01000001">
    <property type="protein sequence ID" value="CEM60638.1"/>
    <property type="molecule type" value="Genomic_DNA"/>
</dbReference>
<proteinExistence type="predicted"/>
<evidence type="ECO:0000313" key="4">
    <source>
        <dbReference type="Proteomes" id="UP000323594"/>
    </source>
</evidence>
<dbReference type="GeneID" id="57753747"/>
<protein>
    <recommendedName>
        <fullName evidence="5">FG-GAP repeat protein</fullName>
    </recommendedName>
</protein>
<keyword evidence="3" id="KW-1185">Reference proteome</keyword>
<name>A0A0B7GQC8_TREPH</name>
<dbReference type="Proteomes" id="UP000323594">
    <property type="component" value="Chromosome"/>
</dbReference>
<evidence type="ECO:0000313" key="3">
    <source>
        <dbReference type="Proteomes" id="UP000042527"/>
    </source>
</evidence>
<evidence type="ECO:0008006" key="5">
    <source>
        <dbReference type="Google" id="ProtNLM"/>
    </source>
</evidence>
<reference evidence="1" key="1">
    <citation type="submission" date="2015-01" db="EMBL/GenBank/DDBJ databases">
        <authorList>
            <person name="Xiang T."/>
            <person name="Song Y."/>
            <person name="Huang L."/>
            <person name="Wang B."/>
            <person name="Wu P."/>
        </authorList>
    </citation>
    <scope>NUCLEOTIDE SEQUENCE [LARGE SCALE GENOMIC DNA]</scope>
    <source>
        <strain evidence="1">V1</strain>
    </source>
</reference>
<accession>A0A0B7GQC8</accession>
<reference evidence="3" key="2">
    <citation type="submission" date="2015-01" db="EMBL/GenBank/DDBJ databases">
        <authorList>
            <person name="Manzoor Shahid"/>
            <person name="Zubair Saima"/>
        </authorList>
    </citation>
    <scope>NUCLEOTIDE SEQUENCE [LARGE SCALE GENOMIC DNA]</scope>
    <source>
        <strain evidence="3">V1</strain>
    </source>
</reference>
<dbReference type="OrthoDB" id="95664at2"/>
<dbReference type="Proteomes" id="UP000042527">
    <property type="component" value="Unassembled WGS sequence"/>
</dbReference>
<sequence length="352" mass="39261">MIKVHKKCIDTLSKCYAVSTLNFSGKDHLLVAAEKQDACNLYDLEGNKVSSVWDGPGGTMSIVPLSDFDGEFLATQKFYSPNDSAQSCIVHVKPKNNGAEWEVKKLLDMPFLHRFDILERNGYRYLILCTIKSEHHHKDDWSSPGKVYAVVLPNPFNPANVREEDLHITCIKDGLTKNHGYTKDIHNGVQTAIISAENGVFRFTPPEQPSGDWGIEQLINTPASDAIMADLNADGKKELLVISPFHGDALAIYECKDGVYVKVYDYPEAAEFSHAIERATVAGKEYVFIGHRKGAKRLLAFYYDSEKGCYAADMLDENTGAANACFFKRNGKDCLAVTNREIDEIAVYEFLS</sequence>
<evidence type="ECO:0000313" key="1">
    <source>
        <dbReference type="EMBL" id="CEM60638.1"/>
    </source>
</evidence>